<feature type="transmembrane region" description="Helical" evidence="7">
    <location>
        <begin position="145"/>
        <end position="170"/>
    </location>
</feature>
<comment type="similarity">
    <text evidence="5">Belongs to the SAT4 family.</text>
</comment>
<dbReference type="Proteomes" id="UP001285441">
    <property type="component" value="Unassembled WGS sequence"/>
</dbReference>
<dbReference type="Pfam" id="PF20684">
    <property type="entry name" value="Fung_rhodopsin"/>
    <property type="match status" value="1"/>
</dbReference>
<feature type="domain" description="Rhodopsin" evidence="8">
    <location>
        <begin position="53"/>
        <end position="280"/>
    </location>
</feature>
<reference evidence="9" key="2">
    <citation type="submission" date="2023-06" db="EMBL/GenBank/DDBJ databases">
        <authorList>
            <consortium name="Lawrence Berkeley National Laboratory"/>
            <person name="Haridas S."/>
            <person name="Hensen N."/>
            <person name="Bonometti L."/>
            <person name="Westerberg I."/>
            <person name="Brannstrom I.O."/>
            <person name="Guillou S."/>
            <person name="Cros-Aarteil S."/>
            <person name="Calhoun S."/>
            <person name="Kuo A."/>
            <person name="Mondo S."/>
            <person name="Pangilinan J."/>
            <person name="Riley R."/>
            <person name="LaButti K."/>
            <person name="Andreopoulos B."/>
            <person name="Lipzen A."/>
            <person name="Chen C."/>
            <person name="Yanf M."/>
            <person name="Daum C."/>
            <person name="Ng V."/>
            <person name="Clum A."/>
            <person name="Steindorff A."/>
            <person name="Ohm R."/>
            <person name="Martin F."/>
            <person name="Silar P."/>
            <person name="Natvig D."/>
            <person name="Lalanne C."/>
            <person name="Gautier V."/>
            <person name="Ament-velasquez S.L."/>
            <person name="Kruys A."/>
            <person name="Hutchinson M.I."/>
            <person name="Powell A.J."/>
            <person name="Barry K."/>
            <person name="Miller A.N."/>
            <person name="Grigoriev I.V."/>
            <person name="Debuchy R."/>
            <person name="Gladieux P."/>
            <person name="Thoren M.H."/>
            <person name="Johannesson H."/>
        </authorList>
    </citation>
    <scope>NUCLEOTIDE SEQUENCE</scope>
    <source>
        <strain evidence="9">CBS 232.78</strain>
    </source>
</reference>
<organism evidence="9 10">
    <name type="scientific">Podospora didyma</name>
    <dbReference type="NCBI Taxonomy" id="330526"/>
    <lineage>
        <taxon>Eukaryota</taxon>
        <taxon>Fungi</taxon>
        <taxon>Dikarya</taxon>
        <taxon>Ascomycota</taxon>
        <taxon>Pezizomycotina</taxon>
        <taxon>Sordariomycetes</taxon>
        <taxon>Sordariomycetidae</taxon>
        <taxon>Sordariales</taxon>
        <taxon>Podosporaceae</taxon>
        <taxon>Podospora</taxon>
    </lineage>
</organism>
<comment type="caution">
    <text evidence="9">The sequence shown here is derived from an EMBL/GenBank/DDBJ whole genome shotgun (WGS) entry which is preliminary data.</text>
</comment>
<gene>
    <name evidence="9" type="ORF">B0H63DRAFT_522634</name>
</gene>
<name>A0AAE0NPG9_9PEZI</name>
<reference evidence="9" key="1">
    <citation type="journal article" date="2023" name="Mol. Phylogenet. Evol.">
        <title>Genome-scale phylogeny and comparative genomics of the fungal order Sordariales.</title>
        <authorList>
            <person name="Hensen N."/>
            <person name="Bonometti L."/>
            <person name="Westerberg I."/>
            <person name="Brannstrom I.O."/>
            <person name="Guillou S."/>
            <person name="Cros-Aarteil S."/>
            <person name="Calhoun S."/>
            <person name="Haridas S."/>
            <person name="Kuo A."/>
            <person name="Mondo S."/>
            <person name="Pangilinan J."/>
            <person name="Riley R."/>
            <person name="LaButti K."/>
            <person name="Andreopoulos B."/>
            <person name="Lipzen A."/>
            <person name="Chen C."/>
            <person name="Yan M."/>
            <person name="Daum C."/>
            <person name="Ng V."/>
            <person name="Clum A."/>
            <person name="Steindorff A."/>
            <person name="Ohm R.A."/>
            <person name="Martin F."/>
            <person name="Silar P."/>
            <person name="Natvig D.O."/>
            <person name="Lalanne C."/>
            <person name="Gautier V."/>
            <person name="Ament-Velasquez S.L."/>
            <person name="Kruys A."/>
            <person name="Hutchinson M.I."/>
            <person name="Powell A.J."/>
            <person name="Barry K."/>
            <person name="Miller A.N."/>
            <person name="Grigoriev I.V."/>
            <person name="Debuchy R."/>
            <person name="Gladieux P."/>
            <person name="Hiltunen Thoren M."/>
            <person name="Johannesson H."/>
        </authorList>
    </citation>
    <scope>NUCLEOTIDE SEQUENCE</scope>
    <source>
        <strain evidence="9">CBS 232.78</strain>
    </source>
</reference>
<protein>
    <recommendedName>
        <fullName evidence="8">Rhodopsin domain-containing protein</fullName>
    </recommendedName>
</protein>
<evidence type="ECO:0000313" key="9">
    <source>
        <dbReference type="EMBL" id="KAK3385294.1"/>
    </source>
</evidence>
<evidence type="ECO:0000256" key="7">
    <source>
        <dbReference type="SAM" id="Phobius"/>
    </source>
</evidence>
<evidence type="ECO:0000256" key="6">
    <source>
        <dbReference type="SAM" id="MobiDB-lite"/>
    </source>
</evidence>
<feature type="transmembrane region" description="Helical" evidence="7">
    <location>
        <begin position="37"/>
        <end position="62"/>
    </location>
</feature>
<dbReference type="InterPro" id="IPR049326">
    <property type="entry name" value="Rhodopsin_dom_fungi"/>
</dbReference>
<accession>A0AAE0NPG9</accession>
<dbReference type="GO" id="GO:0016020">
    <property type="term" value="C:membrane"/>
    <property type="evidence" value="ECO:0007669"/>
    <property type="project" value="UniProtKB-SubCell"/>
</dbReference>
<evidence type="ECO:0000256" key="5">
    <source>
        <dbReference type="ARBA" id="ARBA00038359"/>
    </source>
</evidence>
<keyword evidence="4 7" id="KW-0472">Membrane</keyword>
<dbReference type="AlphaFoldDB" id="A0AAE0NPG9"/>
<evidence type="ECO:0000259" key="8">
    <source>
        <dbReference type="Pfam" id="PF20684"/>
    </source>
</evidence>
<evidence type="ECO:0000313" key="10">
    <source>
        <dbReference type="Proteomes" id="UP001285441"/>
    </source>
</evidence>
<dbReference type="EMBL" id="JAULSW010000004">
    <property type="protein sequence ID" value="KAK3385294.1"/>
    <property type="molecule type" value="Genomic_DNA"/>
</dbReference>
<comment type="subcellular location">
    <subcellularLocation>
        <location evidence="1">Membrane</location>
        <topology evidence="1">Multi-pass membrane protein</topology>
    </subcellularLocation>
</comment>
<feature type="transmembrane region" description="Helical" evidence="7">
    <location>
        <begin position="118"/>
        <end position="138"/>
    </location>
</feature>
<feature type="transmembrane region" description="Helical" evidence="7">
    <location>
        <begin position="176"/>
        <end position="206"/>
    </location>
</feature>
<feature type="transmembrane region" description="Helical" evidence="7">
    <location>
        <begin position="248"/>
        <end position="272"/>
    </location>
</feature>
<keyword evidence="3 7" id="KW-1133">Transmembrane helix</keyword>
<dbReference type="PANTHER" id="PTHR33048">
    <property type="entry name" value="PTH11-LIKE INTEGRAL MEMBRANE PROTEIN (AFU_ORTHOLOGUE AFUA_5G11245)"/>
    <property type="match status" value="1"/>
</dbReference>
<feature type="region of interest" description="Disordered" evidence="6">
    <location>
        <begin position="292"/>
        <end position="332"/>
    </location>
</feature>
<keyword evidence="2 7" id="KW-0812">Transmembrane</keyword>
<dbReference type="InterPro" id="IPR052337">
    <property type="entry name" value="SAT4-like"/>
</dbReference>
<keyword evidence="10" id="KW-1185">Reference proteome</keyword>
<evidence type="ECO:0000256" key="3">
    <source>
        <dbReference type="ARBA" id="ARBA00022989"/>
    </source>
</evidence>
<dbReference type="PANTHER" id="PTHR33048:SF146">
    <property type="entry name" value="INTEGRAL MEMBRANE PROTEIN"/>
    <property type="match status" value="1"/>
</dbReference>
<evidence type="ECO:0000256" key="2">
    <source>
        <dbReference type="ARBA" id="ARBA00022692"/>
    </source>
</evidence>
<proteinExistence type="inferred from homology"/>
<feature type="transmembrane region" description="Helical" evidence="7">
    <location>
        <begin position="218"/>
        <end position="242"/>
    </location>
</feature>
<evidence type="ECO:0000256" key="1">
    <source>
        <dbReference type="ARBA" id="ARBA00004141"/>
    </source>
</evidence>
<evidence type="ECO:0000256" key="4">
    <source>
        <dbReference type="ARBA" id="ARBA00023136"/>
    </source>
</evidence>
<sequence length="332" mass="36505">MDSENATLRLELAGFPVPTMPPYSASDDVRGGNGLMVVIWVFWSLTTIILASRLAAALAFLHRLRPSEYLMIAAHLCATVQDALLTISLRNGLGRHIWFLEPDQIDVALRFNYYTQGWSIAAAGLARISCCVFLLGFVGQYQRHFYPLWGLAILQAVLTIFIIVIIYGFSTNNPSIVLLAVTTYIQCGLGSLTDMYLAVMPVYIFWSMSRPFLQKVGLVALFSCGIVAFGASVAKLCLIQRIGAFDDYTWSIVSLTVWLVLEGCLIIICGSVPMLKPLLRWSGLATSRKARSSSRIRGENDSSTAMTGADVGPTRPPSLHRSWDDDQLEPAG</sequence>